<dbReference type="EMBL" id="CP054160">
    <property type="protein sequence ID" value="QXT43029.1"/>
    <property type="molecule type" value="Genomic_DNA"/>
</dbReference>
<feature type="active site" evidence="3">
    <location>
        <position position="318"/>
    </location>
</feature>
<dbReference type="InterPro" id="IPR018951">
    <property type="entry name" value="Fumarase_C_C"/>
</dbReference>
<organism evidence="6 7">
    <name type="scientific">Serratia fonticola</name>
    <dbReference type="NCBI Taxonomy" id="47917"/>
    <lineage>
        <taxon>Bacteria</taxon>
        <taxon>Pseudomonadati</taxon>
        <taxon>Pseudomonadota</taxon>
        <taxon>Gammaproteobacteria</taxon>
        <taxon>Enterobacterales</taxon>
        <taxon>Yersiniaceae</taxon>
        <taxon>Serratia</taxon>
    </lineage>
</organism>
<dbReference type="Proteomes" id="UP000503464">
    <property type="component" value="Chromosome"/>
</dbReference>
<dbReference type="GO" id="GO:0006099">
    <property type="term" value="P:tricarboxylic acid cycle"/>
    <property type="evidence" value="ECO:0007669"/>
    <property type="project" value="UniProtKB-UniRule"/>
</dbReference>
<dbReference type="GO" id="GO:0006106">
    <property type="term" value="P:fumarate metabolic process"/>
    <property type="evidence" value="ECO:0007669"/>
    <property type="project" value="InterPro"/>
</dbReference>
<dbReference type="HAMAP" id="MF_00743">
    <property type="entry name" value="FumaraseC"/>
    <property type="match status" value="1"/>
</dbReference>
<feature type="binding site" evidence="3">
    <location>
        <position position="187"/>
    </location>
    <ligand>
        <name>substrate</name>
    </ligand>
</feature>
<dbReference type="FunFam" id="1.10.40.30:FF:000002">
    <property type="entry name" value="Fumarate hydratase class II"/>
    <property type="match status" value="1"/>
</dbReference>
<feature type="binding site" evidence="3">
    <location>
        <position position="319"/>
    </location>
    <ligand>
        <name>substrate</name>
    </ligand>
</feature>
<feature type="binding site" evidence="3">
    <location>
        <begin position="139"/>
        <end position="141"/>
    </location>
    <ligand>
        <name>substrate</name>
    </ligand>
</feature>
<keyword evidence="3" id="KW-0816">Tricarboxylic acid cycle</keyword>
<dbReference type="GO" id="GO:0004333">
    <property type="term" value="F:fumarate hydratase activity"/>
    <property type="evidence" value="ECO:0007669"/>
    <property type="project" value="UniProtKB-UniRule"/>
</dbReference>
<dbReference type="PROSITE" id="PS00163">
    <property type="entry name" value="FUMARATE_LYASES"/>
    <property type="match status" value="1"/>
</dbReference>
<feature type="active site" description="Proton donor/acceptor" evidence="3">
    <location>
        <position position="188"/>
    </location>
</feature>
<dbReference type="InterPro" id="IPR008948">
    <property type="entry name" value="L-Aspartase-like"/>
</dbReference>
<dbReference type="FunFam" id="1.20.200.10:FF:000001">
    <property type="entry name" value="Fumarate hydratase, mitochondrial"/>
    <property type="match status" value="1"/>
</dbReference>
<dbReference type="InterPro" id="IPR000362">
    <property type="entry name" value="Fumarate_lyase_fam"/>
</dbReference>
<dbReference type="EC" id="4.2.1.2" evidence="3"/>
<dbReference type="GO" id="GO:0042802">
    <property type="term" value="F:identical protein binding"/>
    <property type="evidence" value="ECO:0007669"/>
    <property type="project" value="UniProtKB-ARBA"/>
</dbReference>
<dbReference type="InterPro" id="IPR020557">
    <property type="entry name" value="Fumarate_lyase_CS"/>
</dbReference>
<dbReference type="InterPro" id="IPR022761">
    <property type="entry name" value="Fumarate_lyase_N"/>
</dbReference>
<comment type="pathway">
    <text evidence="3">Carbohydrate metabolism; tricarboxylic acid cycle; (S)-malate from fumarate: step 1/1.</text>
</comment>
<dbReference type="Pfam" id="PF00206">
    <property type="entry name" value="Lyase_1"/>
    <property type="match status" value="1"/>
</dbReference>
<dbReference type="CDD" id="cd01362">
    <property type="entry name" value="Fumarase_classII"/>
    <property type="match status" value="1"/>
</dbReference>
<dbReference type="NCBIfam" id="NF008909">
    <property type="entry name" value="PRK12273.1"/>
    <property type="match status" value="1"/>
</dbReference>
<comment type="miscellaneous">
    <text evidence="3">There are 2 substrate-binding sites: the catalytic A site, and the non-catalytic B site that may play a role in the transfer of substrate or product between the active site and the solvent. Alternatively, the B site may bind allosteric effectors.</text>
</comment>
<comment type="catalytic activity">
    <reaction evidence="3">
        <text>(S)-malate = fumarate + H2O</text>
        <dbReference type="Rhea" id="RHEA:12460"/>
        <dbReference type="ChEBI" id="CHEBI:15377"/>
        <dbReference type="ChEBI" id="CHEBI:15589"/>
        <dbReference type="ChEBI" id="CHEBI:29806"/>
        <dbReference type="EC" id="4.2.1.2"/>
    </reaction>
</comment>
<reference evidence="7" key="1">
    <citation type="submission" date="2020-03" db="EMBL/GenBank/DDBJ databases">
        <title>Genome sequences of seven Enterobacteriaceae strains isolated from Canadian wastewater treatment facilities.</title>
        <authorList>
            <person name="Huang H."/>
            <person name="Chmara J.T."/>
            <person name="Duceppe M.-O."/>
        </authorList>
    </citation>
    <scope>NUCLEOTIDE SEQUENCE [LARGE SCALE GENOMIC DNA]</scope>
    <source>
        <strain evidence="7">Biosolid 3</strain>
    </source>
</reference>
<dbReference type="PRINTS" id="PR00149">
    <property type="entry name" value="FUMRATELYASE"/>
</dbReference>
<dbReference type="SUPFAM" id="SSF48557">
    <property type="entry name" value="L-aspartase-like"/>
    <property type="match status" value="1"/>
</dbReference>
<feature type="binding site" evidence="3">
    <location>
        <begin position="98"/>
        <end position="100"/>
    </location>
    <ligand>
        <name>substrate</name>
    </ligand>
</feature>
<keyword evidence="2 3" id="KW-0456">Lyase</keyword>
<feature type="binding site" evidence="3">
    <location>
        <begin position="324"/>
        <end position="326"/>
    </location>
    <ligand>
        <name>substrate</name>
    </ligand>
</feature>
<protein>
    <recommendedName>
        <fullName evidence="3">Fumarate hydratase class II</fullName>
        <shortName evidence="3">Fumarase C</shortName>
        <ecNumber evidence="3">4.2.1.2</ecNumber>
    </recommendedName>
    <alternativeName>
        <fullName evidence="3">Aerobic fumarase</fullName>
    </alternativeName>
    <alternativeName>
        <fullName evidence="3">Iron-independent fumarase</fullName>
    </alternativeName>
</protein>
<dbReference type="GO" id="GO:0006108">
    <property type="term" value="P:malate metabolic process"/>
    <property type="evidence" value="ECO:0007669"/>
    <property type="project" value="TreeGrafter"/>
</dbReference>
<dbReference type="PRINTS" id="PR00145">
    <property type="entry name" value="ARGSUCLYASE"/>
</dbReference>
<feature type="domain" description="Fumarase C C-terminal" evidence="5">
    <location>
        <begin position="408"/>
        <end position="460"/>
    </location>
</feature>
<feature type="site" description="Important for catalytic activity" evidence="3">
    <location>
        <position position="331"/>
    </location>
</feature>
<dbReference type="InterPro" id="IPR005677">
    <property type="entry name" value="Fum_hydII"/>
</dbReference>
<evidence type="ECO:0000256" key="1">
    <source>
        <dbReference type="ARBA" id="ARBA00009084"/>
    </source>
</evidence>
<dbReference type="RefSeq" id="WP_065686152.1">
    <property type="nucleotide sequence ID" value="NZ_CP054160.3"/>
</dbReference>
<dbReference type="AlphaFoldDB" id="A0AAE7SS94"/>
<dbReference type="Gene3D" id="1.10.40.30">
    <property type="entry name" value="Fumarase/aspartase (C-terminal domain)"/>
    <property type="match status" value="1"/>
</dbReference>
<keyword evidence="3" id="KW-0963">Cytoplasm</keyword>
<dbReference type="PANTHER" id="PTHR11444:SF1">
    <property type="entry name" value="FUMARATE HYDRATASE, MITOCHONDRIAL"/>
    <property type="match status" value="1"/>
</dbReference>
<dbReference type="PANTHER" id="PTHR11444">
    <property type="entry name" value="ASPARTATEAMMONIA/ARGININOSUCCINATE/ADENYLOSUCCINATE LYASE"/>
    <property type="match status" value="1"/>
</dbReference>
<evidence type="ECO:0000313" key="6">
    <source>
        <dbReference type="EMBL" id="QXT43029.1"/>
    </source>
</evidence>
<evidence type="ECO:0000256" key="2">
    <source>
        <dbReference type="ARBA" id="ARBA00023239"/>
    </source>
</evidence>
<comment type="subcellular location">
    <subcellularLocation>
        <location evidence="3">Cytoplasm</location>
    </subcellularLocation>
</comment>
<feature type="domain" description="Fumarate lyase N-terminal" evidence="4">
    <location>
        <begin position="12"/>
        <end position="342"/>
    </location>
</feature>
<evidence type="ECO:0000313" key="7">
    <source>
        <dbReference type="Proteomes" id="UP000503464"/>
    </source>
</evidence>
<dbReference type="InterPro" id="IPR024083">
    <property type="entry name" value="Fumarase/histidase_N"/>
</dbReference>
<accession>A0AAE7SS94</accession>
<comment type="subunit">
    <text evidence="3">Homotetramer.</text>
</comment>
<sequence length="465" mass="50214">MAGVRIEKDSMGPIEVPADQLWGAQTQRSLEHFRISSEKMPPALIHALAMTKRAAASVNMDLGLLPAERGKAIIQAADEVLADKHPNEFPLSIWQTGSGTQTNMNMNEVLANRASELLGGERGEARRVHPNDDVNKSQSSNDVFPTAMHVAAVIAVREHLIPELKALHHTLHAKAEAFHDIVKIGRTHLQDATPLTLGQEISGWAAMLEYNLKHIEASIPHLSELALGGTAVGTGLNTHPEYAVRVAKALAELTGQPFVTAPNKFEALATCDALVHGHGALKGLAASLMKIANDVRWLASGPRCGIGEISIPENEPGSSIMPGKVNPTQCEAMTMLCAQVMGNDVAVNIGGASGNFELNVFRPMVIHNYLQSIRLLADGMSGFNEHCAVGIEPNRERIGQLLNESLMLVTALNTHIGYDKAAEIAKKAHKEGLTLKASALKLGYLTEQQFDEWVRPEEMVGSMRK</sequence>
<dbReference type="FunFam" id="1.10.275.10:FF:000001">
    <property type="entry name" value="Fumarate hydratase, mitochondrial"/>
    <property type="match status" value="1"/>
</dbReference>
<dbReference type="Pfam" id="PF10415">
    <property type="entry name" value="FumaraseC_C"/>
    <property type="match status" value="1"/>
</dbReference>
<dbReference type="Gene3D" id="1.10.275.10">
    <property type="entry name" value="Fumarase/aspartase (N-terminal domain)"/>
    <property type="match status" value="1"/>
</dbReference>
<evidence type="ECO:0000256" key="3">
    <source>
        <dbReference type="HAMAP-Rule" id="MF_00743"/>
    </source>
</evidence>
<evidence type="ECO:0000259" key="5">
    <source>
        <dbReference type="Pfam" id="PF10415"/>
    </source>
</evidence>
<dbReference type="GO" id="GO:0005737">
    <property type="term" value="C:cytoplasm"/>
    <property type="evidence" value="ECO:0007669"/>
    <property type="project" value="UniProtKB-SubCell"/>
</dbReference>
<dbReference type="Gene3D" id="1.20.200.10">
    <property type="entry name" value="Fumarase/aspartase (Central domain)"/>
    <property type="match status" value="1"/>
</dbReference>
<feature type="binding site" description="in site B" evidence="3">
    <location>
        <begin position="129"/>
        <end position="132"/>
    </location>
    <ligand>
        <name>substrate</name>
    </ligand>
</feature>
<gene>
    <name evidence="3 6" type="primary">fumC</name>
    <name evidence="6" type="ORF">G9399_14045</name>
</gene>
<comment type="function">
    <text evidence="3">Involved in the TCA cycle. Catalyzes the stereospecific interconversion of fumarate to L-malate.</text>
</comment>
<dbReference type="NCBIfam" id="TIGR00979">
    <property type="entry name" value="fumC_II"/>
    <property type="match status" value="1"/>
</dbReference>
<comment type="similarity">
    <text evidence="1 3">Belongs to the class-II fumarase/aspartase family. Fumarase subfamily.</text>
</comment>
<name>A0AAE7SS94_SERFO</name>
<evidence type="ECO:0000259" key="4">
    <source>
        <dbReference type="Pfam" id="PF00206"/>
    </source>
</evidence>
<proteinExistence type="inferred from homology"/>